<comment type="caution">
    <text evidence="1">The sequence shown here is derived from an EMBL/GenBank/DDBJ whole genome shotgun (WGS) entry which is preliminary data.</text>
</comment>
<name>A0ACC0Y4H7_9ROSI</name>
<sequence length="276" mass="31893">MIVLGKAADGRIQREFEELANLVVDLSEELSHMLYAAADMVLVPSIYEPCGLAQMIVVRKTGGLVDTVFDMDDLSNHEMANGFVFEGIEEGSLNSALDRAFRYYRDKPDECNSTVQEVMEIDNSWNNTAGKYVEIYNSVTVPWSKFDALESRSLSFGDDISRFLDLLHVQKLDIPRNKKLMITTRMISRDKDDFERPPKLKWHKVLWAIQDLDRKWLLLQKRKSALESYYKKRFEEESRQIYDETRLALNEQLFDSISKSLKAAESEREVDGVDSV</sequence>
<accession>A0ACC0Y4H7</accession>
<dbReference type="Proteomes" id="UP001163603">
    <property type="component" value="Chromosome 8"/>
</dbReference>
<keyword evidence="2" id="KW-1185">Reference proteome</keyword>
<gene>
    <name evidence="1" type="ORF">Pint_13897</name>
</gene>
<protein>
    <submittedName>
        <fullName evidence="1">Uncharacterized protein</fullName>
    </submittedName>
</protein>
<evidence type="ECO:0000313" key="1">
    <source>
        <dbReference type="EMBL" id="KAJ0029999.1"/>
    </source>
</evidence>
<organism evidence="1 2">
    <name type="scientific">Pistacia integerrima</name>
    <dbReference type="NCBI Taxonomy" id="434235"/>
    <lineage>
        <taxon>Eukaryota</taxon>
        <taxon>Viridiplantae</taxon>
        <taxon>Streptophyta</taxon>
        <taxon>Embryophyta</taxon>
        <taxon>Tracheophyta</taxon>
        <taxon>Spermatophyta</taxon>
        <taxon>Magnoliopsida</taxon>
        <taxon>eudicotyledons</taxon>
        <taxon>Gunneridae</taxon>
        <taxon>Pentapetalae</taxon>
        <taxon>rosids</taxon>
        <taxon>malvids</taxon>
        <taxon>Sapindales</taxon>
        <taxon>Anacardiaceae</taxon>
        <taxon>Pistacia</taxon>
    </lineage>
</organism>
<reference evidence="2" key="1">
    <citation type="journal article" date="2023" name="G3 (Bethesda)">
        <title>Genome assembly and association tests identify interacting loci associated with vigor, precocity, and sex in interspecific pistachio rootstocks.</title>
        <authorList>
            <person name="Palmer W."/>
            <person name="Jacygrad E."/>
            <person name="Sagayaradj S."/>
            <person name="Cavanaugh K."/>
            <person name="Han R."/>
            <person name="Bertier L."/>
            <person name="Beede B."/>
            <person name="Kafkas S."/>
            <person name="Golino D."/>
            <person name="Preece J."/>
            <person name="Michelmore R."/>
        </authorList>
    </citation>
    <scope>NUCLEOTIDE SEQUENCE [LARGE SCALE GENOMIC DNA]</scope>
</reference>
<proteinExistence type="predicted"/>
<evidence type="ECO:0000313" key="2">
    <source>
        <dbReference type="Proteomes" id="UP001163603"/>
    </source>
</evidence>
<dbReference type="EMBL" id="CM047743">
    <property type="protein sequence ID" value="KAJ0029999.1"/>
    <property type="molecule type" value="Genomic_DNA"/>
</dbReference>